<gene>
    <name evidence="1" type="primary">STE23_77</name>
    <name evidence="1" type="ORF">DSO57_1032567</name>
</gene>
<protein>
    <submittedName>
        <fullName evidence="1">Metalloprotease, variant 3</fullName>
        <ecNumber evidence="1">3.4.24.56</ecNumber>
    </submittedName>
</protein>
<keyword evidence="1" id="KW-0482">Metalloprotease</keyword>
<sequence>MKRWTVAWWVTGLMWVEAKAGVPYKLIAEVKRKEDSREFCLLELKNKLQVLIEHNPLYDKSILAMDVRAGFRHEPPKRRGMAHLYEHMMHTEEFGAHVVRNLGFSNAETSYEHTVYFFTVASKTFKKSMTRFATMLKHPQFDVRRLKMDVDVVDQEFRDIKRDDAYRLEKVFRATGDETHRYTGYFGGNKTSLIQQNINILQRSLQTVFEVKYSSHRMRLVVMGSAPFSQQIENVVNLFSDIPEYGNDDANEGNPFSKEPRTIEITAASIKDETKLLLQFQLKGTDLIYSDKSELYIAHMLSHRSEGSILSHIKKLGLGFSVSCGVSELNSGFGLFNVEIQLTPRGVNCTKEIIEIVLQGIELLKQYGISPAHLTEMDRVLELQRISEGQMDPLSHAITTARQMHFFDYKSVLNLIVQPKLSSKKINILLDQMSVDNLRVLVSYRDALTDKAEPVFGTNYAVKQIKLQPLARNNGLKLPPPNPFLPTSTLGSMSDGLENYGGSFGIPQRLIVDKSGEMFHLAINSPKSVVFVSFVLGEQLSLENLAMLNLLISIKFETLDEVNYQLFQAGYHISIEPKENRLEFSVWGHNEKMYMVLDRLVAGIFDANIEQPMFEMIKQKEIKNYENQLLEKPIAQAVQALEFALGIKQWFPRHIIQAKEDIQLHHLKNYTANLFKNASLLLYQHGTLSIEEMKKIYRISTRYLNPNTSTELRFKNFLLPDQLAAGSAITLRLKLADALETNSAIAFYLNTFEAKAIKSELLTRMAHHFFKETFVQKIRYEEKLGYNHNIDIFEGPNSSGLLISIQGESHPKYMEERIEHVILGFNKTLAKMSESEFILRRNMLIQYATLNDREDVEARAHWHRISRGFPPIDKKKYAHDHYGQITQLALLKFVTKYLVRGSLLRRKLSIHAISQTIDNLDHDDF</sequence>
<keyword evidence="2" id="KW-1185">Reference proteome</keyword>
<dbReference type="EMBL" id="QTSX02006635">
    <property type="protein sequence ID" value="KAJ9052608.1"/>
    <property type="molecule type" value="Genomic_DNA"/>
</dbReference>
<keyword evidence="1" id="KW-0378">Hydrolase</keyword>
<evidence type="ECO:0000313" key="2">
    <source>
        <dbReference type="Proteomes" id="UP001165960"/>
    </source>
</evidence>
<organism evidence="1 2">
    <name type="scientific">Entomophthora muscae</name>
    <dbReference type="NCBI Taxonomy" id="34485"/>
    <lineage>
        <taxon>Eukaryota</taxon>
        <taxon>Fungi</taxon>
        <taxon>Fungi incertae sedis</taxon>
        <taxon>Zoopagomycota</taxon>
        <taxon>Entomophthoromycotina</taxon>
        <taxon>Entomophthoromycetes</taxon>
        <taxon>Entomophthorales</taxon>
        <taxon>Entomophthoraceae</taxon>
        <taxon>Entomophthora</taxon>
    </lineage>
</organism>
<dbReference type="Proteomes" id="UP001165960">
    <property type="component" value="Unassembled WGS sequence"/>
</dbReference>
<keyword evidence="1" id="KW-0645">Protease</keyword>
<dbReference type="EC" id="3.4.24.56" evidence="1"/>
<proteinExistence type="predicted"/>
<reference evidence="1" key="1">
    <citation type="submission" date="2022-04" db="EMBL/GenBank/DDBJ databases">
        <title>Genome of the entomopathogenic fungus Entomophthora muscae.</title>
        <authorList>
            <person name="Elya C."/>
            <person name="Lovett B.R."/>
            <person name="Lee E."/>
            <person name="Macias A.M."/>
            <person name="Hajek A.E."/>
            <person name="De Bivort B.L."/>
            <person name="Kasson M.T."/>
            <person name="De Fine Licht H.H."/>
            <person name="Stajich J.E."/>
        </authorList>
    </citation>
    <scope>NUCLEOTIDE SEQUENCE</scope>
    <source>
        <strain evidence="1">Berkeley</strain>
    </source>
</reference>
<comment type="caution">
    <text evidence="1">The sequence shown here is derived from an EMBL/GenBank/DDBJ whole genome shotgun (WGS) entry which is preliminary data.</text>
</comment>
<evidence type="ECO:0000313" key="1">
    <source>
        <dbReference type="EMBL" id="KAJ9052608.1"/>
    </source>
</evidence>
<name>A0ACC2RR97_9FUNG</name>
<accession>A0ACC2RR97</accession>